<dbReference type="RefSeq" id="WP_248656031.1">
    <property type="nucleotide sequence ID" value="NZ_CP096658.1"/>
</dbReference>
<dbReference type="AlphaFoldDB" id="A0A8U0IKK6"/>
<dbReference type="GeneID" id="72189370"/>
<dbReference type="KEGG" id="haxz:M0R88_05905"/>
<dbReference type="Proteomes" id="UP000830434">
    <property type="component" value="Chromosome"/>
</dbReference>
<gene>
    <name evidence="1" type="ORF">M0R88_05905</name>
</gene>
<dbReference type="EMBL" id="CP096658">
    <property type="protein sequence ID" value="UPW01633.1"/>
    <property type="molecule type" value="Genomic_DNA"/>
</dbReference>
<evidence type="ECO:0000313" key="1">
    <source>
        <dbReference type="EMBL" id="UPW01633.1"/>
    </source>
</evidence>
<protein>
    <submittedName>
        <fullName evidence="1">Uncharacterized protein</fullName>
    </submittedName>
</protein>
<organism evidence="1 2">
    <name type="scientific">Halorussus gelatinilyticus</name>
    <dbReference type="NCBI Taxonomy" id="2937524"/>
    <lineage>
        <taxon>Archaea</taxon>
        <taxon>Methanobacteriati</taxon>
        <taxon>Methanobacteriota</taxon>
        <taxon>Stenosarchaea group</taxon>
        <taxon>Halobacteria</taxon>
        <taxon>Halobacteriales</taxon>
        <taxon>Haladaptataceae</taxon>
        <taxon>Halorussus</taxon>
    </lineage>
</organism>
<sequence length="55" mass="6507">MALIDDSGEEWERLDDASFGGQDLNAEEVREAWERAILKEADWIRARNREWVDNE</sequence>
<proteinExistence type="predicted"/>
<name>A0A8U0IKK6_9EURY</name>
<evidence type="ECO:0000313" key="2">
    <source>
        <dbReference type="Proteomes" id="UP000830434"/>
    </source>
</evidence>
<keyword evidence="2" id="KW-1185">Reference proteome</keyword>
<reference evidence="1" key="1">
    <citation type="submission" date="2022-04" db="EMBL/GenBank/DDBJ databases">
        <title>Diverse halophilic archaea isolated from saline environments.</title>
        <authorList>
            <person name="Cui H.-L."/>
        </authorList>
    </citation>
    <scope>NUCLEOTIDE SEQUENCE</scope>
    <source>
        <strain evidence="1">XZYJT40</strain>
    </source>
</reference>
<accession>A0A8U0IKK6</accession>